<organism evidence="2 3">
    <name type="scientific">Chryseobacterium phosphatilyticum</name>
    <dbReference type="NCBI Taxonomy" id="475075"/>
    <lineage>
        <taxon>Bacteria</taxon>
        <taxon>Pseudomonadati</taxon>
        <taxon>Bacteroidota</taxon>
        <taxon>Flavobacteriia</taxon>
        <taxon>Flavobacteriales</taxon>
        <taxon>Weeksellaceae</taxon>
        <taxon>Chryseobacterium group</taxon>
        <taxon>Chryseobacterium</taxon>
    </lineage>
</organism>
<keyword evidence="3" id="KW-1185">Reference proteome</keyword>
<dbReference type="Proteomes" id="UP000236594">
    <property type="component" value="Unassembled WGS sequence"/>
</dbReference>
<reference evidence="2 3" key="1">
    <citation type="submission" date="2018-04" db="EMBL/GenBank/DDBJ databases">
        <title>Draft Genome Sequence of Phosphate-Solubilizing Chryseobacterium sp. ISE14 that is a Biocontrol and Plant Growth-Promoting Rhizobacterium Isolated from Cucumber.</title>
        <authorList>
            <person name="Jeong J.-J."/>
            <person name="Sang M.K."/>
            <person name="Choi I.-G."/>
            <person name="Kim K.D."/>
        </authorList>
    </citation>
    <scope>NUCLEOTIDE SEQUENCE [LARGE SCALE GENOMIC DNA]</scope>
    <source>
        <strain evidence="2 3">ISE14</strain>
    </source>
</reference>
<accession>A0A316XGY0</accession>
<keyword evidence="1" id="KW-0812">Transmembrane</keyword>
<evidence type="ECO:0000256" key="1">
    <source>
        <dbReference type="SAM" id="Phobius"/>
    </source>
</evidence>
<keyword evidence="1" id="KW-1133">Transmembrane helix</keyword>
<evidence type="ECO:0000313" key="2">
    <source>
        <dbReference type="EMBL" id="PWN70040.1"/>
    </source>
</evidence>
<proteinExistence type="predicted"/>
<feature type="transmembrane region" description="Helical" evidence="1">
    <location>
        <begin position="6"/>
        <end position="24"/>
    </location>
</feature>
<sequence length="98" mass="12105">MKGIIILFSMVLRFSVWLYFLLRIRDFFSRKSRFKDKEKVESNFGKELLIFDEGWEEGYGRGWRYFIVQNLTLDYLFFAQNRETLCNRRNCYDLIFSR</sequence>
<comment type="caution">
    <text evidence="2">The sequence shown here is derived from an EMBL/GenBank/DDBJ whole genome shotgun (WGS) entry which is preliminary data.</text>
</comment>
<name>A0A316XGY0_9FLAO</name>
<evidence type="ECO:0000313" key="3">
    <source>
        <dbReference type="Proteomes" id="UP000236594"/>
    </source>
</evidence>
<dbReference type="AlphaFoldDB" id="A0A316XGY0"/>
<keyword evidence="1" id="KW-0472">Membrane</keyword>
<gene>
    <name evidence="2" type="ORF">C1631_008555</name>
</gene>
<dbReference type="EMBL" id="PPED02000002">
    <property type="protein sequence ID" value="PWN70040.1"/>
    <property type="molecule type" value="Genomic_DNA"/>
</dbReference>
<protein>
    <submittedName>
        <fullName evidence="2">Uncharacterized protein</fullName>
    </submittedName>
</protein>